<feature type="binding site" evidence="9">
    <location>
        <position position="370"/>
    </location>
    <ligand>
        <name>ATP</name>
        <dbReference type="ChEBI" id="CHEBI:30616"/>
    </ligand>
</feature>
<comment type="function">
    <text evidence="9">Catalyzes the formation of N(4)-acetylcytidine (ac(4)C) at the wobble position of tRNA(Met), by using acetyl-CoA as an acetyl donor and ATP (or GTP).</text>
</comment>
<dbReference type="Gene3D" id="1.20.120.890">
    <property type="entry name" value="tRNA(Met) cytidine acetyltransferase, tail domain"/>
    <property type="match status" value="1"/>
</dbReference>
<evidence type="ECO:0000313" key="12">
    <source>
        <dbReference type="Proteomes" id="UP000319812"/>
    </source>
</evidence>
<evidence type="ECO:0000259" key="10">
    <source>
        <dbReference type="PROSITE" id="PS51186"/>
    </source>
</evidence>
<comment type="similarity">
    <text evidence="9">Belongs to the TmcA family.</text>
</comment>
<dbReference type="GO" id="GO:0051392">
    <property type="term" value="F:tRNA cytidine N4-acetyltransferase activity"/>
    <property type="evidence" value="ECO:0007669"/>
    <property type="project" value="UniProtKB-UniRule"/>
</dbReference>
<dbReference type="GO" id="GO:1904812">
    <property type="term" value="P:rRNA acetylation involved in maturation of SSU-rRNA"/>
    <property type="evidence" value="ECO:0007669"/>
    <property type="project" value="TreeGrafter"/>
</dbReference>
<dbReference type="PROSITE" id="PS51186">
    <property type="entry name" value="GNAT"/>
    <property type="match status" value="1"/>
</dbReference>
<dbReference type="CDD" id="cd04301">
    <property type="entry name" value="NAT_SF"/>
    <property type="match status" value="1"/>
</dbReference>
<dbReference type="InterPro" id="IPR027417">
    <property type="entry name" value="P-loop_NTPase"/>
</dbReference>
<dbReference type="InterPro" id="IPR013562">
    <property type="entry name" value="TmcA/NAT10_N"/>
</dbReference>
<name>A0A4Y4F7M8_9GAMM</name>
<comment type="subcellular location">
    <subcellularLocation>
        <location evidence="9">Cytoplasm</location>
    </subcellularLocation>
</comment>
<comment type="catalytic activity">
    <reaction evidence="9">
        <text>cytidine(34) in elongator tRNA(Met) + acetyl-CoA + ATP + H2O = N(4)-acetylcytidine(34) in elongator tRNA(Met) + ADP + phosphate + CoA + H(+)</text>
        <dbReference type="Rhea" id="RHEA:43788"/>
        <dbReference type="Rhea" id="RHEA-COMP:10693"/>
        <dbReference type="Rhea" id="RHEA-COMP:10694"/>
        <dbReference type="ChEBI" id="CHEBI:15377"/>
        <dbReference type="ChEBI" id="CHEBI:15378"/>
        <dbReference type="ChEBI" id="CHEBI:30616"/>
        <dbReference type="ChEBI" id="CHEBI:43474"/>
        <dbReference type="ChEBI" id="CHEBI:57287"/>
        <dbReference type="ChEBI" id="CHEBI:57288"/>
        <dbReference type="ChEBI" id="CHEBI:74900"/>
        <dbReference type="ChEBI" id="CHEBI:82748"/>
        <dbReference type="ChEBI" id="CHEBI:456216"/>
        <dbReference type="EC" id="2.3.1.193"/>
    </reaction>
</comment>
<evidence type="ECO:0000256" key="2">
    <source>
        <dbReference type="ARBA" id="ARBA00022555"/>
    </source>
</evidence>
<evidence type="ECO:0000256" key="3">
    <source>
        <dbReference type="ARBA" id="ARBA00022679"/>
    </source>
</evidence>
<dbReference type="Pfam" id="PF13718">
    <property type="entry name" value="GNAT_acetyltr_2"/>
    <property type="match status" value="2"/>
</dbReference>
<dbReference type="SUPFAM" id="SSF55729">
    <property type="entry name" value="Acyl-CoA N-acyltransferases (Nat)"/>
    <property type="match status" value="1"/>
</dbReference>
<keyword evidence="2 9" id="KW-0820">tRNA-binding</keyword>
<dbReference type="GO" id="GO:0005524">
    <property type="term" value="F:ATP binding"/>
    <property type="evidence" value="ECO:0007669"/>
    <property type="project" value="UniProtKB-UniRule"/>
</dbReference>
<keyword evidence="1 9" id="KW-0963">Cytoplasm</keyword>
<dbReference type="PANTHER" id="PTHR10925:SF5">
    <property type="entry name" value="RNA CYTIDINE ACETYLTRANSFERASE"/>
    <property type="match status" value="1"/>
</dbReference>
<feature type="binding site" evidence="9">
    <location>
        <begin position="515"/>
        <end position="517"/>
    </location>
    <ligand>
        <name>acetyl-CoA</name>
        <dbReference type="ChEBI" id="CHEBI:57288"/>
    </ligand>
</feature>
<keyword evidence="7 9" id="KW-0694">RNA-binding</keyword>
<dbReference type="Gene3D" id="3.40.630.30">
    <property type="match status" value="1"/>
</dbReference>
<dbReference type="GO" id="GO:1990883">
    <property type="term" value="F:18S rRNA cytidine N-acetyltransferase activity"/>
    <property type="evidence" value="ECO:0007669"/>
    <property type="project" value="TreeGrafter"/>
</dbReference>
<dbReference type="GO" id="GO:0005737">
    <property type="term" value="C:cytoplasm"/>
    <property type="evidence" value="ECO:0007669"/>
    <property type="project" value="UniProtKB-SubCell"/>
</dbReference>
<dbReference type="AlphaFoldDB" id="A0A4Y4F7M8"/>
<dbReference type="InterPro" id="IPR024914">
    <property type="entry name" value="tRNA_acetyltr_TmcA"/>
</dbReference>
<protein>
    <recommendedName>
        <fullName evidence="9">tRNA(Met) cytidine acetyltransferase TmcA</fullName>
        <ecNumber evidence="9">2.3.1.193</ecNumber>
    </recommendedName>
</protein>
<dbReference type="EMBL" id="BJOC01000041">
    <property type="protein sequence ID" value="GED23630.1"/>
    <property type="molecule type" value="Genomic_DNA"/>
</dbReference>
<keyword evidence="6 9" id="KW-0067">ATP-binding</keyword>
<dbReference type="GO" id="GO:0051391">
    <property type="term" value="P:tRNA acetylation"/>
    <property type="evidence" value="ECO:0007669"/>
    <property type="project" value="UniProtKB-UniRule"/>
</dbReference>
<dbReference type="InterPro" id="IPR038321">
    <property type="entry name" value="TmcA_C_sf"/>
</dbReference>
<comment type="caution">
    <text evidence="9">Lacks conserved residue(s) required for the propagation of feature annotation.</text>
</comment>
<dbReference type="EC" id="2.3.1.193" evidence="9"/>
<organism evidence="11 12">
    <name type="scientific">Halomonas halmophila</name>
    <dbReference type="NCBI Taxonomy" id="252"/>
    <lineage>
        <taxon>Bacteria</taxon>
        <taxon>Pseudomonadati</taxon>
        <taxon>Pseudomonadota</taxon>
        <taxon>Gammaproteobacteria</taxon>
        <taxon>Oceanospirillales</taxon>
        <taxon>Halomonadaceae</taxon>
        <taxon>Halomonas</taxon>
    </lineage>
</organism>
<evidence type="ECO:0000256" key="7">
    <source>
        <dbReference type="ARBA" id="ARBA00022884"/>
    </source>
</evidence>
<evidence type="ECO:0000256" key="6">
    <source>
        <dbReference type="ARBA" id="ARBA00022840"/>
    </source>
</evidence>
<dbReference type="InterPro" id="IPR007807">
    <property type="entry name" value="TcmA/NAT10_helicase"/>
</dbReference>
<evidence type="ECO:0000256" key="4">
    <source>
        <dbReference type="ARBA" id="ARBA00022694"/>
    </source>
</evidence>
<evidence type="ECO:0000256" key="1">
    <source>
        <dbReference type="ARBA" id="ARBA00022490"/>
    </source>
</evidence>
<proteinExistence type="inferred from homology"/>
<keyword evidence="5 9" id="KW-0547">Nucleotide-binding</keyword>
<dbReference type="GO" id="GO:0000049">
    <property type="term" value="F:tRNA binding"/>
    <property type="evidence" value="ECO:0007669"/>
    <property type="project" value="UniProtKB-UniRule"/>
</dbReference>
<evidence type="ECO:0000256" key="8">
    <source>
        <dbReference type="ARBA" id="ARBA00023315"/>
    </source>
</evidence>
<dbReference type="InterPro" id="IPR000182">
    <property type="entry name" value="GNAT_dom"/>
</dbReference>
<dbReference type="Gene3D" id="3.40.50.11040">
    <property type="match status" value="1"/>
</dbReference>
<reference evidence="11 12" key="1">
    <citation type="submission" date="2019-06" db="EMBL/GenBank/DDBJ databases">
        <title>Whole genome shotgun sequence of Halomonas halmophila NBRC 15537.</title>
        <authorList>
            <person name="Hosoyama A."/>
            <person name="Uohara A."/>
            <person name="Ohji S."/>
            <person name="Ichikawa N."/>
        </authorList>
    </citation>
    <scope>NUCLEOTIDE SEQUENCE [LARGE SCALE GENOMIC DNA]</scope>
    <source>
        <strain evidence="11 12">NBRC 15537</strain>
    </source>
</reference>
<dbReference type="Proteomes" id="UP000319812">
    <property type="component" value="Unassembled WGS sequence"/>
</dbReference>
<dbReference type="InterPro" id="IPR032672">
    <property type="entry name" value="TmcA/NAT10/Kre33"/>
</dbReference>
<comment type="caution">
    <text evidence="11">The sequence shown here is derived from an EMBL/GenBank/DDBJ whole genome shotgun (WGS) entry which is preliminary data.</text>
</comment>
<feature type="binding site" evidence="9">
    <location>
        <position position="199"/>
    </location>
    <ligand>
        <name>ATP</name>
        <dbReference type="ChEBI" id="CHEBI:30616"/>
    </ligand>
</feature>
<dbReference type="PANTHER" id="PTHR10925">
    <property type="entry name" value="N-ACETYLTRANSFERASE 10"/>
    <property type="match status" value="1"/>
</dbReference>
<accession>A0A4Y4F7M8</accession>
<dbReference type="OrthoDB" id="5578851at2"/>
<dbReference type="Gene3D" id="3.40.50.300">
    <property type="entry name" value="P-loop containing nucleotide triphosphate hydrolases"/>
    <property type="match status" value="1"/>
</dbReference>
<evidence type="ECO:0000256" key="9">
    <source>
        <dbReference type="HAMAP-Rule" id="MF_01886"/>
    </source>
</evidence>
<evidence type="ECO:0000313" key="11">
    <source>
        <dbReference type="EMBL" id="GED23630.1"/>
    </source>
</evidence>
<keyword evidence="8 9" id="KW-0012">Acyltransferase</keyword>
<dbReference type="Pfam" id="PF08351">
    <property type="entry name" value="TmcA_N"/>
    <property type="match status" value="1"/>
</dbReference>
<gene>
    <name evidence="9 11" type="primary">tmcA</name>
    <name evidence="11" type="ORF">HHA01_26070</name>
</gene>
<keyword evidence="3 9" id="KW-0808">Transferase</keyword>
<evidence type="ECO:0000256" key="5">
    <source>
        <dbReference type="ARBA" id="ARBA00022741"/>
    </source>
</evidence>
<feature type="domain" description="N-acetyltransferase" evidence="10">
    <location>
        <begin position="433"/>
        <end position="590"/>
    </location>
</feature>
<sequence>MPPATPFHLPPLLRAFQQALEARGWRGLLWIDGPAEESRARGQALWQGIDWQQALWVAPQRPSMVPESQWIPAGKARTRLGGEQDLVVIDAVSAEAGFDPDAFGALSGTLRSGGLMVLMTPADWGARPDADYGRLAEHPWSAAELSCRYLARLAGLLAETPDIARWGAGQSPAIPSFSAAARHDATPPPADTVCLTRDQADAVARLVSLRRRRPLVITADRGRGKTAALGIACARLLERGVAEVLVTAPRAAAVAGLFERLAALCPQGERQGQQFTLGDGRVSFVAPDELQARVERGEAGGAGRWLLVDEAAAIPAGLLGDWLEAFPRIAFATTVHGYEGAGRGFALRFRERLNRQTPAWRECHLAAPVRWAPGDPLEALTARLLMLDAEPEDVQPGPLQWWCESRHALSHHEPRLRAIFGLLVQAHYRTTPADLRRLLDAPDSRVVSLSRETPEPPGVAAVAITSDEGGFDAELAERVARGERRPRGHLLAQSLAAHAGEREALTARLRRIVRIAVADAWRRQGLGGQLLDAEAREARDAGIDLLGASFGAEPGLLAFWQSRGFRVVRLGMTRETATGEHALMMVQPLSATGDALVSRLTRRFRRQLPGLLAFELAELDPQLVLALLAEQPPEGQPAELSDEDRRDLEDVAHGQRDPSLVRPAMQALVASVAPTGQGDHELAILAAWAFQGRRDAWLARRLSLSGARQVAAWRRATLAAWLH</sequence>
<dbReference type="InterPro" id="IPR016181">
    <property type="entry name" value="Acyl_CoA_acyltransferase"/>
</dbReference>
<dbReference type="HAMAP" id="MF_01886">
    <property type="entry name" value="tRNA_acetyltr_TmcA"/>
    <property type="match status" value="1"/>
</dbReference>
<dbReference type="RefSeq" id="WP_141321487.1">
    <property type="nucleotide sequence ID" value="NZ_BJOC01000041.1"/>
</dbReference>
<dbReference type="Pfam" id="PF05127">
    <property type="entry name" value="NAT10_TcmA_helicase"/>
    <property type="match status" value="1"/>
</dbReference>
<dbReference type="SUPFAM" id="SSF52540">
    <property type="entry name" value="P-loop containing nucleoside triphosphate hydrolases"/>
    <property type="match status" value="1"/>
</dbReference>
<keyword evidence="4 9" id="KW-0819">tRNA processing</keyword>
<dbReference type="GO" id="GO:0002101">
    <property type="term" value="P:tRNA wobble cytosine modification"/>
    <property type="evidence" value="ECO:0007669"/>
    <property type="project" value="UniProtKB-UniRule"/>
</dbReference>
<keyword evidence="12" id="KW-1185">Reference proteome</keyword>